<protein>
    <recommendedName>
        <fullName evidence="1">F-box domain-containing protein</fullName>
    </recommendedName>
</protein>
<proteinExistence type="predicted"/>
<gene>
    <name evidence="2" type="ORF">L227DRAFT_611819</name>
</gene>
<evidence type="ECO:0000313" key="3">
    <source>
        <dbReference type="Proteomes" id="UP000313359"/>
    </source>
</evidence>
<accession>A0A5C2S8J0</accession>
<dbReference type="InterPro" id="IPR001810">
    <property type="entry name" value="F-box_dom"/>
</dbReference>
<keyword evidence="3" id="KW-1185">Reference proteome</keyword>
<dbReference type="Pfam" id="PF12937">
    <property type="entry name" value="F-box-like"/>
    <property type="match status" value="1"/>
</dbReference>
<name>A0A5C2S8J0_9APHY</name>
<dbReference type="OrthoDB" id="10531560at2759"/>
<sequence length="578" mass="64404">MDDFAPSFPFPKLIKDPGMRVLRLPPPQSPTQVNPHGDSCGACVSRIPEDVMLAILAYLRAYELARCRQVCILQRLIQSDTRLQYRLELGINGVLEGALCAGMSVHDRLRALQAYTAECCAPELVPVRSPPSHGRHEPFKNRSSCVVGNVTAYMVRQPDGDGPNRLVVYAPGTVHEAPFAADFLLPHFMEVAGVDVAQNLLVVFYGGPSETVKKRATVLLRTLRDEGAVAPQHNQPIDHPDALHPNLAISFIKWPSPSFLGFQIYGRYMAWCTRFFSDPITAEPRAERLDYSLEVWDWKAGRLVWRGYFDDQCTFTFLDKAHILVSERRSLLHLGERDKLRMYRFVDSQTHADRATPKLHPAGCVLALELGDTVKSCVLDDTCALTPVPPHPKALFFPDPSLRPIVIELRTHDRGFCTLLVLAEFIRFWLPRTSGPTTNPPVEMPWKDWSRHALTIGTHADKNTPRGSGGAPHAMYPCGSRVAYVAHDPADPFDTPRLVVLDLNPLARHLHAPHAGCARVARVPMPPFRWPVCAVYALRPALEGGVEDGVNAVGMQVHGLSISCTKGQYRDQRLHYST</sequence>
<dbReference type="CDD" id="cd09917">
    <property type="entry name" value="F-box_SF"/>
    <property type="match status" value="1"/>
</dbReference>
<evidence type="ECO:0000313" key="2">
    <source>
        <dbReference type="EMBL" id="RPD59588.1"/>
    </source>
</evidence>
<organism evidence="2 3">
    <name type="scientific">Lentinus tigrinus ALCF2SS1-6</name>
    <dbReference type="NCBI Taxonomy" id="1328759"/>
    <lineage>
        <taxon>Eukaryota</taxon>
        <taxon>Fungi</taxon>
        <taxon>Dikarya</taxon>
        <taxon>Basidiomycota</taxon>
        <taxon>Agaricomycotina</taxon>
        <taxon>Agaricomycetes</taxon>
        <taxon>Polyporales</taxon>
        <taxon>Polyporaceae</taxon>
        <taxon>Lentinus</taxon>
    </lineage>
</organism>
<evidence type="ECO:0000259" key="1">
    <source>
        <dbReference type="Pfam" id="PF12937"/>
    </source>
</evidence>
<feature type="domain" description="F-box" evidence="1">
    <location>
        <begin position="45"/>
        <end position="71"/>
    </location>
</feature>
<dbReference type="AlphaFoldDB" id="A0A5C2S8J0"/>
<dbReference type="EMBL" id="ML122269">
    <property type="protein sequence ID" value="RPD59588.1"/>
    <property type="molecule type" value="Genomic_DNA"/>
</dbReference>
<dbReference type="Proteomes" id="UP000313359">
    <property type="component" value="Unassembled WGS sequence"/>
</dbReference>
<dbReference type="InterPro" id="IPR036047">
    <property type="entry name" value="F-box-like_dom_sf"/>
</dbReference>
<dbReference type="SUPFAM" id="SSF81383">
    <property type="entry name" value="F-box domain"/>
    <property type="match status" value="1"/>
</dbReference>
<reference evidence="2" key="1">
    <citation type="journal article" date="2018" name="Genome Biol. Evol.">
        <title>Genomics and development of Lentinus tigrinus, a white-rot wood-decaying mushroom with dimorphic fruiting bodies.</title>
        <authorList>
            <person name="Wu B."/>
            <person name="Xu Z."/>
            <person name="Knudson A."/>
            <person name="Carlson A."/>
            <person name="Chen N."/>
            <person name="Kovaka S."/>
            <person name="LaButti K."/>
            <person name="Lipzen A."/>
            <person name="Pennachio C."/>
            <person name="Riley R."/>
            <person name="Schakwitz W."/>
            <person name="Umezawa K."/>
            <person name="Ohm R.A."/>
            <person name="Grigoriev I.V."/>
            <person name="Nagy L.G."/>
            <person name="Gibbons J."/>
            <person name="Hibbett D."/>
        </authorList>
    </citation>
    <scope>NUCLEOTIDE SEQUENCE [LARGE SCALE GENOMIC DNA]</scope>
    <source>
        <strain evidence="2">ALCF2SS1-6</strain>
    </source>
</reference>